<name>A0A0G4PCJ7_PENC3</name>
<dbReference type="Proteomes" id="UP000053732">
    <property type="component" value="Unassembled WGS sequence"/>
</dbReference>
<evidence type="ECO:0000313" key="1">
    <source>
        <dbReference type="EMBL" id="CRL24031.1"/>
    </source>
</evidence>
<organism evidence="1 2">
    <name type="scientific">Penicillium camemberti (strain FM 013)</name>
    <dbReference type="NCBI Taxonomy" id="1429867"/>
    <lineage>
        <taxon>Eukaryota</taxon>
        <taxon>Fungi</taxon>
        <taxon>Dikarya</taxon>
        <taxon>Ascomycota</taxon>
        <taxon>Pezizomycotina</taxon>
        <taxon>Eurotiomycetes</taxon>
        <taxon>Eurotiomycetidae</taxon>
        <taxon>Eurotiales</taxon>
        <taxon>Aspergillaceae</taxon>
        <taxon>Penicillium</taxon>
    </lineage>
</organism>
<keyword evidence="2" id="KW-1185">Reference proteome</keyword>
<accession>A0A0G4PCJ7</accession>
<sequence length="52" mass="5926">MHITVDWYGVQKLALDLWVPVRPTEAIPQVPRSNLYELSPIFNMKFGANIGV</sequence>
<protein>
    <submittedName>
        <fullName evidence="1">Str. FM013</fullName>
    </submittedName>
</protein>
<dbReference type="AlphaFoldDB" id="A0A0G4PCJ7"/>
<proteinExistence type="predicted"/>
<reference evidence="1 2" key="1">
    <citation type="journal article" date="2014" name="Nat. Commun.">
        <title>Multiple recent horizontal transfers of a large genomic region in cheese making fungi.</title>
        <authorList>
            <person name="Cheeseman K."/>
            <person name="Ropars J."/>
            <person name="Renault P."/>
            <person name="Dupont J."/>
            <person name="Gouzy J."/>
            <person name="Branca A."/>
            <person name="Abraham A.L."/>
            <person name="Ceppi M."/>
            <person name="Conseiller E."/>
            <person name="Debuchy R."/>
            <person name="Malagnac F."/>
            <person name="Goarin A."/>
            <person name="Silar P."/>
            <person name="Lacoste S."/>
            <person name="Sallet E."/>
            <person name="Bensimon A."/>
            <person name="Giraud T."/>
            <person name="Brygoo Y."/>
        </authorList>
    </citation>
    <scope>NUCLEOTIDE SEQUENCE [LARGE SCALE GENOMIC DNA]</scope>
    <source>
        <strain evidence="2">FM 013</strain>
    </source>
</reference>
<evidence type="ECO:0000313" key="2">
    <source>
        <dbReference type="Proteomes" id="UP000053732"/>
    </source>
</evidence>
<gene>
    <name evidence="1" type="ORF">PCAMFM013_S011g000025</name>
</gene>
<dbReference type="EMBL" id="HG793144">
    <property type="protein sequence ID" value="CRL24031.1"/>
    <property type="molecule type" value="Genomic_DNA"/>
</dbReference>